<reference evidence="2 3" key="1">
    <citation type="submission" date="2019-06" db="EMBL/GenBank/DDBJ databases">
        <title>Draft genome of Aliikangiella marina GYP-15.</title>
        <authorList>
            <person name="Wang G."/>
        </authorList>
    </citation>
    <scope>NUCLEOTIDE SEQUENCE [LARGE SCALE GENOMIC DNA]</scope>
    <source>
        <strain evidence="2 3">GYP-15</strain>
    </source>
</reference>
<evidence type="ECO:0000313" key="3">
    <source>
        <dbReference type="Proteomes" id="UP000317839"/>
    </source>
</evidence>
<evidence type="ECO:0000313" key="2">
    <source>
        <dbReference type="EMBL" id="TQV76949.1"/>
    </source>
</evidence>
<feature type="region of interest" description="Disordered" evidence="1">
    <location>
        <begin position="140"/>
        <end position="165"/>
    </location>
</feature>
<feature type="compositionally biased region" description="Polar residues" evidence="1">
    <location>
        <begin position="146"/>
        <end position="165"/>
    </location>
</feature>
<dbReference type="EMBL" id="VIKR01000001">
    <property type="protein sequence ID" value="TQV76949.1"/>
    <property type="molecule type" value="Genomic_DNA"/>
</dbReference>
<dbReference type="AlphaFoldDB" id="A0A545TI90"/>
<dbReference type="OrthoDB" id="6197326at2"/>
<keyword evidence="3" id="KW-1185">Reference proteome</keyword>
<accession>A0A545TI90</accession>
<name>A0A545TI90_9GAMM</name>
<protein>
    <submittedName>
        <fullName evidence="2">Uncharacterized protein</fullName>
    </submittedName>
</protein>
<gene>
    <name evidence="2" type="ORF">FLL45_03075</name>
</gene>
<dbReference type="Proteomes" id="UP000317839">
    <property type="component" value="Unassembled WGS sequence"/>
</dbReference>
<organism evidence="2 3">
    <name type="scientific">Aliikangiella marina</name>
    <dbReference type="NCBI Taxonomy" id="1712262"/>
    <lineage>
        <taxon>Bacteria</taxon>
        <taxon>Pseudomonadati</taxon>
        <taxon>Pseudomonadota</taxon>
        <taxon>Gammaproteobacteria</taxon>
        <taxon>Oceanospirillales</taxon>
        <taxon>Pleioneaceae</taxon>
        <taxon>Aliikangiella</taxon>
    </lineage>
</organism>
<evidence type="ECO:0000256" key="1">
    <source>
        <dbReference type="SAM" id="MobiDB-lite"/>
    </source>
</evidence>
<proteinExistence type="predicted"/>
<comment type="caution">
    <text evidence="2">The sequence shown here is derived from an EMBL/GenBank/DDBJ whole genome shotgun (WGS) entry which is preliminary data.</text>
</comment>
<sequence>MIKDLFEQLKKKVDISSDPLSTEDTNSPITKLTTDKLKAIVADLTNAGPIFEEAGFIMEQLEVEVGLLPKIVPQFHQIKKVAKEDEEAVLQQLSDRKLLQFVLQSLFKSSRMEALLGNTDLGLHAIEIEISAPPSVRTIFKRKPANPSSEKLDTNAQTTDKITHH</sequence>
<dbReference type="RefSeq" id="WP_142888309.1">
    <property type="nucleotide sequence ID" value="NZ_VIKR01000001.1"/>
</dbReference>